<dbReference type="InterPro" id="IPR001208">
    <property type="entry name" value="MCM_dom"/>
</dbReference>
<dbReference type="GO" id="GO:0005524">
    <property type="term" value="F:ATP binding"/>
    <property type="evidence" value="ECO:0007669"/>
    <property type="project" value="UniProtKB-KW"/>
</dbReference>
<dbReference type="Gene3D" id="3.40.50.300">
    <property type="entry name" value="P-loop containing nucleotide triphosphate hydrolases"/>
    <property type="match status" value="1"/>
</dbReference>
<evidence type="ECO:0000259" key="4">
    <source>
        <dbReference type="SMART" id="SM00382"/>
    </source>
</evidence>
<sequence>MFVRTYAGAISGIDAVAVSVEVDITGGGLGMYLVGLPDNAVKESEQRIRAAFGNSGERMSGRKVVVNLAPADLRKEGSGFDLPIAVGILAAMERVAAGAVADTMFVGELSLDGSLKPVRGVLPLAIRARDAGLRRIVLPADNAAEAAVVEGVEVLGAESLREVIDCLNGVTEIAPARPAAGEDAAFPGTCYGEDFADVKGQGHAKRALEIAAAGGHNVILVGSPGSGKTMLARRLPTILPPLTPEEALETTKIHSVAGKIAAAGGLMTRRPFRAPHHLTSQVALIGGGQSPSPGEVSLAHNGVLFLDELPEFGRSVLEVLRQPLEERRVVVSRARYSVEYPANFILVAAMNPCPCGYYNHPARECVCSPGTVHRYMGRISGPLMDRIDLHVEVTPVAPAELAAAAPGEPSAAIRERVVRARGMQAERFRNLPGVHTNAMMNSAMLTEYCRLDAASAALLERAMERLALSARAYDRIRRVARTIADLAGRGRIGASDVAEAINYRSLDRGGWGQ</sequence>
<dbReference type="PANTHER" id="PTHR32039:SF7">
    <property type="entry name" value="COMPETENCE PROTEIN COMM"/>
    <property type="match status" value="1"/>
</dbReference>
<evidence type="ECO:0000256" key="2">
    <source>
        <dbReference type="ARBA" id="ARBA00022741"/>
    </source>
</evidence>
<dbReference type="SUPFAM" id="SSF54211">
    <property type="entry name" value="Ribosomal protein S5 domain 2-like"/>
    <property type="match status" value="1"/>
</dbReference>
<evidence type="ECO:0000313" key="5">
    <source>
        <dbReference type="EMBL" id="BBL06763.1"/>
    </source>
</evidence>
<dbReference type="KEGG" id="ada:A5CPEGH6_14010"/>
<keyword evidence="3" id="KW-0067">ATP-binding</keyword>
<dbReference type="GeneID" id="98673378"/>
<dbReference type="InterPro" id="IPR045006">
    <property type="entry name" value="CHLI-like"/>
</dbReference>
<dbReference type="AlphaFoldDB" id="A0A4Y1X0D9"/>
<evidence type="ECO:0000256" key="1">
    <source>
        <dbReference type="ARBA" id="ARBA00006354"/>
    </source>
</evidence>
<evidence type="ECO:0000313" key="6">
    <source>
        <dbReference type="Proteomes" id="UP000319374"/>
    </source>
</evidence>
<name>A0A4Y1X0D9_9BACT</name>
<keyword evidence="2" id="KW-0547">Nucleotide-binding</keyword>
<evidence type="ECO:0000256" key="3">
    <source>
        <dbReference type="ARBA" id="ARBA00022840"/>
    </source>
</evidence>
<organism evidence="5 6">
    <name type="scientific">Alistipes dispar</name>
    <dbReference type="NCBI Taxonomy" id="2585119"/>
    <lineage>
        <taxon>Bacteria</taxon>
        <taxon>Pseudomonadati</taxon>
        <taxon>Bacteroidota</taxon>
        <taxon>Bacteroidia</taxon>
        <taxon>Bacteroidales</taxon>
        <taxon>Rikenellaceae</taxon>
        <taxon>Alistipes</taxon>
    </lineage>
</organism>
<comment type="similarity">
    <text evidence="1">Belongs to the Mg-chelatase subunits D/I family. ComM subfamily.</text>
</comment>
<dbReference type="EMBL" id="AP019736">
    <property type="protein sequence ID" value="BBL06763.1"/>
    <property type="molecule type" value="Genomic_DNA"/>
</dbReference>
<dbReference type="CDD" id="cd00009">
    <property type="entry name" value="AAA"/>
    <property type="match status" value="1"/>
</dbReference>
<accession>A0A4Y1X0D9</accession>
<feature type="domain" description="AAA+ ATPase" evidence="4">
    <location>
        <begin position="214"/>
        <end position="397"/>
    </location>
</feature>
<dbReference type="PANTHER" id="PTHR32039">
    <property type="entry name" value="MAGNESIUM-CHELATASE SUBUNIT CHLI"/>
    <property type="match status" value="1"/>
</dbReference>
<protein>
    <submittedName>
        <fullName evidence="5">Magnesium chelatase</fullName>
    </submittedName>
</protein>
<gene>
    <name evidence="5" type="ORF">A5CPEGH6_14010</name>
</gene>
<proteinExistence type="inferred from homology"/>
<reference evidence="6" key="1">
    <citation type="submission" date="2019-06" db="EMBL/GenBank/DDBJ databases">
        <title>Alistipes onderdonkii subsp. vulgaris subsp. nov., Alistipes dispar sp. nov. and Alistipes communis sp. nov., isolated from human faeces, and creation of Alistipes onderdonkii subsp. onderdonkii subsp. nov.</title>
        <authorList>
            <person name="Sakamoto M."/>
            <person name="Ikeyama N."/>
            <person name="Ogata Y."/>
            <person name="Suda W."/>
            <person name="Iino T."/>
            <person name="Hattori M."/>
            <person name="Ohkuma M."/>
        </authorList>
    </citation>
    <scope>NUCLEOTIDE SEQUENCE [LARGE SCALE GENOMIC DNA]</scope>
    <source>
        <strain evidence="6">5CPEGH6</strain>
    </source>
</reference>
<dbReference type="SUPFAM" id="SSF52540">
    <property type="entry name" value="P-loop containing nucleoside triphosphate hydrolases"/>
    <property type="match status" value="1"/>
</dbReference>
<dbReference type="InterPro" id="IPR014721">
    <property type="entry name" value="Ribsml_uS5_D2-typ_fold_subgr"/>
</dbReference>
<dbReference type="InterPro" id="IPR027417">
    <property type="entry name" value="P-loop_NTPase"/>
</dbReference>
<keyword evidence="6" id="KW-1185">Reference proteome</keyword>
<dbReference type="Pfam" id="PF13335">
    <property type="entry name" value="Mg_chelatase_C"/>
    <property type="match status" value="1"/>
</dbReference>
<dbReference type="Gene3D" id="3.30.230.10">
    <property type="match status" value="1"/>
</dbReference>
<dbReference type="InterPro" id="IPR020568">
    <property type="entry name" value="Ribosomal_Su5_D2-typ_SF"/>
</dbReference>
<dbReference type="InterPro" id="IPR025158">
    <property type="entry name" value="Mg_chelat-rel_C"/>
</dbReference>
<dbReference type="Proteomes" id="UP000319374">
    <property type="component" value="Chromosome"/>
</dbReference>
<dbReference type="InterPro" id="IPR003593">
    <property type="entry name" value="AAA+_ATPase"/>
</dbReference>
<dbReference type="GO" id="GO:0003677">
    <property type="term" value="F:DNA binding"/>
    <property type="evidence" value="ECO:0007669"/>
    <property type="project" value="InterPro"/>
</dbReference>
<dbReference type="Pfam" id="PF01078">
    <property type="entry name" value="Mg_chelatase"/>
    <property type="match status" value="1"/>
</dbReference>
<dbReference type="InterPro" id="IPR004482">
    <property type="entry name" value="Mg_chelat-rel"/>
</dbReference>
<dbReference type="NCBIfam" id="TIGR00368">
    <property type="entry name" value="YifB family Mg chelatase-like AAA ATPase"/>
    <property type="match status" value="1"/>
</dbReference>
<dbReference type="PRINTS" id="PR01657">
    <property type="entry name" value="MCMFAMILY"/>
</dbReference>
<dbReference type="SMART" id="SM00382">
    <property type="entry name" value="AAA"/>
    <property type="match status" value="1"/>
</dbReference>
<dbReference type="RefSeq" id="WP_141428569.1">
    <property type="nucleotide sequence ID" value="NZ_AP019736.1"/>
</dbReference>
<dbReference type="InterPro" id="IPR000523">
    <property type="entry name" value="Mg_chelatse_chII-like_cat_dom"/>
</dbReference>
<dbReference type="Pfam" id="PF13541">
    <property type="entry name" value="ChlI"/>
    <property type="match status" value="1"/>
</dbReference>
<dbReference type="OrthoDB" id="9813147at2"/>